<dbReference type="EMBL" id="MHQC01000039">
    <property type="protein sequence ID" value="OGZ94274.1"/>
    <property type="molecule type" value="Genomic_DNA"/>
</dbReference>
<dbReference type="InterPro" id="IPR017945">
    <property type="entry name" value="DHBP_synth_RibB-like_a/b_dom"/>
</dbReference>
<name>A0A1G2K4B7_9BACT</name>
<protein>
    <recommendedName>
        <fullName evidence="10">L-threonylcarbamoyladenylate synthase</fullName>
        <ecNumber evidence="3">2.7.7.87</ecNumber>
    </recommendedName>
    <alternativeName>
        <fullName evidence="10">L-threonylcarbamoyladenylate synthase</fullName>
    </alternativeName>
</protein>
<dbReference type="SUPFAM" id="SSF55821">
    <property type="entry name" value="YrdC/RibB"/>
    <property type="match status" value="1"/>
</dbReference>
<reference evidence="13 14" key="1">
    <citation type="journal article" date="2016" name="Nat. Commun.">
        <title>Thousands of microbial genomes shed light on interconnected biogeochemical processes in an aquifer system.</title>
        <authorList>
            <person name="Anantharaman K."/>
            <person name="Brown C.T."/>
            <person name="Hug L.A."/>
            <person name="Sharon I."/>
            <person name="Castelle C.J."/>
            <person name="Probst A.J."/>
            <person name="Thomas B.C."/>
            <person name="Singh A."/>
            <person name="Wilkins M.J."/>
            <person name="Karaoz U."/>
            <person name="Brodie E.L."/>
            <person name="Williams K.H."/>
            <person name="Hubbard S.S."/>
            <person name="Banfield J.F."/>
        </authorList>
    </citation>
    <scope>NUCLEOTIDE SEQUENCE [LARGE SCALE GENOMIC DNA]</scope>
</reference>
<accession>A0A1G2K4B7</accession>
<dbReference type="GO" id="GO:0000049">
    <property type="term" value="F:tRNA binding"/>
    <property type="evidence" value="ECO:0007669"/>
    <property type="project" value="TreeGrafter"/>
</dbReference>
<evidence type="ECO:0000313" key="14">
    <source>
        <dbReference type="Proteomes" id="UP000177152"/>
    </source>
</evidence>
<sequence>MKTVTLEAKNFEEIIFQTVSFLKKGKVLALPTDTVYGLVADAMNTDAIKKIFRIKTRLKEKALPIFVKDIASARRLAYISDEKAEFLERVWPGAVSAVFHHKGKLPKILTGNLETLALRMPDHKFLKEVLDKMDVPLAQTSANISGMPPAKNTKEIEHYFAKEKERPDLIIDAGEISSEPSMLVDLTKNSPIVLRSGIMTRGELDQLLRRF</sequence>
<dbReference type="GO" id="GO:0061710">
    <property type="term" value="F:L-threonylcarbamoyladenylate synthase"/>
    <property type="evidence" value="ECO:0007669"/>
    <property type="project" value="UniProtKB-EC"/>
</dbReference>
<evidence type="ECO:0000256" key="1">
    <source>
        <dbReference type="ARBA" id="ARBA00004496"/>
    </source>
</evidence>
<keyword evidence="4" id="KW-0963">Cytoplasm</keyword>
<evidence type="ECO:0000256" key="7">
    <source>
        <dbReference type="ARBA" id="ARBA00022695"/>
    </source>
</evidence>
<proteinExistence type="inferred from homology"/>
<comment type="subcellular location">
    <subcellularLocation>
        <location evidence="1">Cytoplasm</location>
    </subcellularLocation>
</comment>
<evidence type="ECO:0000256" key="5">
    <source>
        <dbReference type="ARBA" id="ARBA00022679"/>
    </source>
</evidence>
<dbReference type="GO" id="GO:0005524">
    <property type="term" value="F:ATP binding"/>
    <property type="evidence" value="ECO:0007669"/>
    <property type="project" value="UniProtKB-KW"/>
</dbReference>
<dbReference type="PROSITE" id="PS51163">
    <property type="entry name" value="YRDC"/>
    <property type="match status" value="1"/>
</dbReference>
<dbReference type="AlphaFoldDB" id="A0A1G2K4B7"/>
<dbReference type="EC" id="2.7.7.87" evidence="3"/>
<keyword evidence="9" id="KW-0067">ATP-binding</keyword>
<comment type="caution">
    <text evidence="13">The sequence shown here is derived from an EMBL/GenBank/DDBJ whole genome shotgun (WGS) entry which is preliminary data.</text>
</comment>
<evidence type="ECO:0000256" key="11">
    <source>
        <dbReference type="ARBA" id="ARBA00048366"/>
    </source>
</evidence>
<dbReference type="GO" id="GO:0005737">
    <property type="term" value="C:cytoplasm"/>
    <property type="evidence" value="ECO:0007669"/>
    <property type="project" value="UniProtKB-SubCell"/>
</dbReference>
<organism evidence="13 14">
    <name type="scientific">Candidatus Sungbacteria bacterium RIFCSPHIGHO2_01_FULL_47_32</name>
    <dbReference type="NCBI Taxonomy" id="1802264"/>
    <lineage>
        <taxon>Bacteria</taxon>
        <taxon>Candidatus Sungiibacteriota</taxon>
    </lineage>
</organism>
<dbReference type="NCBIfam" id="TIGR00057">
    <property type="entry name" value="L-threonylcarbamoyladenylate synthase"/>
    <property type="match status" value="1"/>
</dbReference>
<dbReference type="PANTHER" id="PTHR17490">
    <property type="entry name" value="SUA5"/>
    <property type="match status" value="1"/>
</dbReference>
<gene>
    <name evidence="13" type="ORF">A2633_05690</name>
</gene>
<evidence type="ECO:0000256" key="4">
    <source>
        <dbReference type="ARBA" id="ARBA00022490"/>
    </source>
</evidence>
<comment type="catalytic activity">
    <reaction evidence="11">
        <text>L-threonine + hydrogencarbonate + ATP = L-threonylcarbamoyladenylate + diphosphate + H2O</text>
        <dbReference type="Rhea" id="RHEA:36407"/>
        <dbReference type="ChEBI" id="CHEBI:15377"/>
        <dbReference type="ChEBI" id="CHEBI:17544"/>
        <dbReference type="ChEBI" id="CHEBI:30616"/>
        <dbReference type="ChEBI" id="CHEBI:33019"/>
        <dbReference type="ChEBI" id="CHEBI:57926"/>
        <dbReference type="ChEBI" id="CHEBI:73682"/>
        <dbReference type="EC" id="2.7.7.87"/>
    </reaction>
</comment>
<evidence type="ECO:0000256" key="3">
    <source>
        <dbReference type="ARBA" id="ARBA00012584"/>
    </source>
</evidence>
<keyword evidence="7" id="KW-0548">Nucleotidyltransferase</keyword>
<dbReference type="InterPro" id="IPR050156">
    <property type="entry name" value="TC-AMP_synthase_SUA5"/>
</dbReference>
<evidence type="ECO:0000313" key="13">
    <source>
        <dbReference type="EMBL" id="OGZ94274.1"/>
    </source>
</evidence>
<evidence type="ECO:0000256" key="2">
    <source>
        <dbReference type="ARBA" id="ARBA00007663"/>
    </source>
</evidence>
<evidence type="ECO:0000256" key="6">
    <source>
        <dbReference type="ARBA" id="ARBA00022694"/>
    </source>
</evidence>
<evidence type="ECO:0000259" key="12">
    <source>
        <dbReference type="PROSITE" id="PS51163"/>
    </source>
</evidence>
<evidence type="ECO:0000256" key="8">
    <source>
        <dbReference type="ARBA" id="ARBA00022741"/>
    </source>
</evidence>
<dbReference type="GO" id="GO:0006450">
    <property type="term" value="P:regulation of translational fidelity"/>
    <property type="evidence" value="ECO:0007669"/>
    <property type="project" value="TreeGrafter"/>
</dbReference>
<keyword evidence="8" id="KW-0547">Nucleotide-binding</keyword>
<dbReference type="InterPro" id="IPR006070">
    <property type="entry name" value="Sua5-like_dom"/>
</dbReference>
<dbReference type="PANTHER" id="PTHR17490:SF16">
    <property type="entry name" value="THREONYLCARBAMOYL-AMP SYNTHASE"/>
    <property type="match status" value="1"/>
</dbReference>
<dbReference type="Pfam" id="PF01300">
    <property type="entry name" value="Sua5_yciO_yrdC"/>
    <property type="match status" value="1"/>
</dbReference>
<keyword evidence="6" id="KW-0819">tRNA processing</keyword>
<comment type="similarity">
    <text evidence="2">Belongs to the SUA5 family.</text>
</comment>
<dbReference type="GO" id="GO:0008033">
    <property type="term" value="P:tRNA processing"/>
    <property type="evidence" value="ECO:0007669"/>
    <property type="project" value="UniProtKB-KW"/>
</dbReference>
<keyword evidence="5" id="KW-0808">Transferase</keyword>
<dbReference type="Proteomes" id="UP000177152">
    <property type="component" value="Unassembled WGS sequence"/>
</dbReference>
<evidence type="ECO:0000256" key="10">
    <source>
        <dbReference type="ARBA" id="ARBA00029774"/>
    </source>
</evidence>
<dbReference type="Gene3D" id="3.90.870.10">
    <property type="entry name" value="DHBP synthase"/>
    <property type="match status" value="1"/>
</dbReference>
<evidence type="ECO:0000256" key="9">
    <source>
        <dbReference type="ARBA" id="ARBA00022840"/>
    </source>
</evidence>
<dbReference type="GO" id="GO:0003725">
    <property type="term" value="F:double-stranded RNA binding"/>
    <property type="evidence" value="ECO:0007669"/>
    <property type="project" value="InterPro"/>
</dbReference>
<feature type="domain" description="YrdC-like" evidence="12">
    <location>
        <begin position="12"/>
        <end position="199"/>
    </location>
</feature>